<name>A0AAD5T2X7_9FUNG</name>
<dbReference type="InterPro" id="IPR019734">
    <property type="entry name" value="TPR_rpt"/>
</dbReference>
<dbReference type="PANTHER" id="PTHR47775:SF1">
    <property type="entry name" value="BUD SITE SELECTION PROTEIN 14"/>
    <property type="match status" value="1"/>
</dbReference>
<dbReference type="InterPro" id="IPR011990">
    <property type="entry name" value="TPR-like_helical_dom_sf"/>
</dbReference>
<dbReference type="PANTHER" id="PTHR47775">
    <property type="entry name" value="BUD SITE SELECTION PROTEIN 14"/>
    <property type="match status" value="1"/>
</dbReference>
<evidence type="ECO:0000256" key="1">
    <source>
        <dbReference type="PROSITE-ProRule" id="PRU00339"/>
    </source>
</evidence>
<dbReference type="SUPFAM" id="SSF48452">
    <property type="entry name" value="TPR-like"/>
    <property type="match status" value="1"/>
</dbReference>
<dbReference type="InterPro" id="IPR036028">
    <property type="entry name" value="SH3-like_dom_sf"/>
</dbReference>
<dbReference type="AlphaFoldDB" id="A0AAD5T2X7"/>
<dbReference type="PROSITE" id="PS50005">
    <property type="entry name" value="TPR"/>
    <property type="match status" value="2"/>
</dbReference>
<evidence type="ECO:0000313" key="4">
    <source>
        <dbReference type="Proteomes" id="UP001211907"/>
    </source>
</evidence>
<dbReference type="SMART" id="SM00028">
    <property type="entry name" value="TPR"/>
    <property type="match status" value="4"/>
</dbReference>
<dbReference type="GO" id="GO:0030950">
    <property type="term" value="P:establishment or maintenance of actin cytoskeleton polarity"/>
    <property type="evidence" value="ECO:0007669"/>
    <property type="project" value="TreeGrafter"/>
</dbReference>
<accession>A0AAD5T2X7</accession>
<reference evidence="3" key="1">
    <citation type="submission" date="2020-05" db="EMBL/GenBank/DDBJ databases">
        <title>Phylogenomic resolution of chytrid fungi.</title>
        <authorList>
            <person name="Stajich J.E."/>
            <person name="Amses K."/>
            <person name="Simmons R."/>
            <person name="Seto K."/>
            <person name="Myers J."/>
            <person name="Bonds A."/>
            <person name="Quandt C.A."/>
            <person name="Barry K."/>
            <person name="Liu P."/>
            <person name="Grigoriev I."/>
            <person name="Longcore J.E."/>
            <person name="James T.Y."/>
        </authorList>
    </citation>
    <scope>NUCLEOTIDE SEQUENCE</scope>
    <source>
        <strain evidence="3">JEL0513</strain>
    </source>
</reference>
<dbReference type="SUPFAM" id="SSF50044">
    <property type="entry name" value="SH3-domain"/>
    <property type="match status" value="1"/>
</dbReference>
<dbReference type="Pfam" id="PF13414">
    <property type="entry name" value="TPR_11"/>
    <property type="match status" value="1"/>
</dbReference>
<dbReference type="Pfam" id="PF13181">
    <property type="entry name" value="TPR_8"/>
    <property type="match status" value="1"/>
</dbReference>
<gene>
    <name evidence="3" type="ORF">HK100_010531</name>
</gene>
<dbReference type="GO" id="GO:0051286">
    <property type="term" value="C:cell tip"/>
    <property type="evidence" value="ECO:0007669"/>
    <property type="project" value="TreeGrafter"/>
</dbReference>
<dbReference type="GO" id="GO:0015630">
    <property type="term" value="C:microtubule cytoskeleton"/>
    <property type="evidence" value="ECO:0007669"/>
    <property type="project" value="TreeGrafter"/>
</dbReference>
<dbReference type="Proteomes" id="UP001211907">
    <property type="component" value="Unassembled WGS sequence"/>
</dbReference>
<organism evidence="3 4">
    <name type="scientific">Physocladia obscura</name>
    <dbReference type="NCBI Taxonomy" id="109957"/>
    <lineage>
        <taxon>Eukaryota</taxon>
        <taxon>Fungi</taxon>
        <taxon>Fungi incertae sedis</taxon>
        <taxon>Chytridiomycota</taxon>
        <taxon>Chytridiomycota incertae sedis</taxon>
        <taxon>Chytridiomycetes</taxon>
        <taxon>Chytridiales</taxon>
        <taxon>Chytriomycetaceae</taxon>
        <taxon>Physocladia</taxon>
    </lineage>
</organism>
<comment type="caution">
    <text evidence="3">The sequence shown here is derived from an EMBL/GenBank/DDBJ whole genome shotgun (WGS) entry which is preliminary data.</text>
</comment>
<dbReference type="InterPro" id="IPR053039">
    <property type="entry name" value="Polarity_Bud-Selection_Reg"/>
</dbReference>
<dbReference type="CDD" id="cd00174">
    <property type="entry name" value="SH3"/>
    <property type="match status" value="1"/>
</dbReference>
<sequence length="946" mass="103468">MTTPRQLLAQAQTAIAKGDTSSAIAAFTVLIDAAERDPTGFNPVLAVLSRSSCRKIHMQSKNYTSALQDALTALKLANVKTPQELYPGCYSSRSAAASYAADASRALGNQNDFMAYKRMATELMKNDAKKAEQAEDLKGIGNRLFKEGKLSEALDTYKQAISLDNSNAALLSNTSLVMLRLGLFEDALNAAERCVNLKPEWPKGYFRKGNVLLALARPTEAAKAFQESLEITPDDVELKQVYMEAVKRANITPESNVASASLLNNGGTTGRSDEDLSHAKKMMGMMMDLRYNSFDVKEFFAKSPHLVDFSQWSTEVTPLLTQRKNIDFIQDIIGLIKRDNSAFKITDMSYKQLILPEAPLISSLILLRLFTTAASFSSKAKKTSSDNTLVRKSWTLAFTHQATAFNTVFAESSSSVLVDQVSLHKTYAVLIDREAGHVFDFLAVWDRENGGGGGGENGYMGKILASSSLSPGTGGVVVYTCDDWKKAQEYVEGFYDGLNAEKKGQKQNGKKIEKVVAMDTDQATVPDSVQEEAEGDISEIQMENYLKIPKAPGKRRKQQPRVCFGLLTKNDLVDVALASAVQMAESGPDIEAEAGLERSNLTLSDTSEEEEADKMEMDLDNDVEDGVALHHCERCVLIRPLAQTGYEDGEGIEESEDAADFENVSTLDSGDGQSSVSASVGSSKVYRHCLADFDTAQAARAAAAVAEQLQTQQMLLMTAIDYALVYALHSFVATLEGQVCVLKGDPLALLDDSNSYWWLIGYIPAENIETPSERIARLNRIRNVQLALVADVDFDQVVPHTDHEKPLRFASSPVVFEEYFLGEEYYDEEDIGDDDLTSAAVDDTHTNLNLGDENSVTASATTTSTANVSIAINSSLFPNDSSYDASTAKLVASSKKPDNSNKQDDERDDSSISEKRESFWVNKVKEASKLTGKANYKLRVLSLAEN</sequence>
<feature type="compositionally biased region" description="Basic and acidic residues" evidence="2">
    <location>
        <begin position="895"/>
        <end position="916"/>
    </location>
</feature>
<evidence type="ECO:0000313" key="3">
    <source>
        <dbReference type="EMBL" id="KAJ3125931.1"/>
    </source>
</evidence>
<feature type="compositionally biased region" description="Acidic residues" evidence="2">
    <location>
        <begin position="606"/>
        <end position="615"/>
    </location>
</feature>
<keyword evidence="1" id="KW-0802">TPR repeat</keyword>
<keyword evidence="4" id="KW-1185">Reference proteome</keyword>
<feature type="region of interest" description="Disordered" evidence="2">
    <location>
        <begin position="892"/>
        <end position="916"/>
    </location>
</feature>
<proteinExistence type="predicted"/>
<feature type="repeat" description="TPR" evidence="1">
    <location>
        <begin position="134"/>
        <end position="167"/>
    </location>
</feature>
<dbReference type="GO" id="GO:0008104">
    <property type="term" value="P:intracellular protein localization"/>
    <property type="evidence" value="ECO:0007669"/>
    <property type="project" value="TreeGrafter"/>
</dbReference>
<dbReference type="EMBL" id="JADGJH010000585">
    <property type="protein sequence ID" value="KAJ3125931.1"/>
    <property type="molecule type" value="Genomic_DNA"/>
</dbReference>
<feature type="region of interest" description="Disordered" evidence="2">
    <location>
        <begin position="587"/>
        <end position="615"/>
    </location>
</feature>
<protein>
    <submittedName>
        <fullName evidence="3">Uncharacterized protein</fullName>
    </submittedName>
</protein>
<feature type="repeat" description="TPR" evidence="1">
    <location>
        <begin position="202"/>
        <end position="235"/>
    </location>
</feature>
<evidence type="ECO:0000256" key="2">
    <source>
        <dbReference type="SAM" id="MobiDB-lite"/>
    </source>
</evidence>
<dbReference type="Gene3D" id="1.25.40.10">
    <property type="entry name" value="Tetratricopeptide repeat domain"/>
    <property type="match status" value="1"/>
</dbReference>